<evidence type="ECO:0000256" key="5">
    <source>
        <dbReference type="ARBA" id="ARBA00023004"/>
    </source>
</evidence>
<protein>
    <submittedName>
        <fullName evidence="7">Paerucumarin biosynthesis protein PvcB</fullName>
    </submittedName>
</protein>
<dbReference type="InterPro" id="IPR051178">
    <property type="entry name" value="TfdA_dioxygenase"/>
</dbReference>
<dbReference type="EMBL" id="NJAJ01000002">
    <property type="protein sequence ID" value="PHM67624.1"/>
    <property type="molecule type" value="Genomic_DNA"/>
</dbReference>
<dbReference type="SUPFAM" id="SSF51197">
    <property type="entry name" value="Clavaminate synthase-like"/>
    <property type="match status" value="1"/>
</dbReference>
<evidence type="ECO:0000256" key="4">
    <source>
        <dbReference type="ARBA" id="ARBA00023002"/>
    </source>
</evidence>
<dbReference type="Proteomes" id="UP000222366">
    <property type="component" value="Unassembled WGS sequence"/>
</dbReference>
<organism evidence="7 8">
    <name type="scientific">Xenorhabdus stockiae</name>
    <dbReference type="NCBI Taxonomy" id="351614"/>
    <lineage>
        <taxon>Bacteria</taxon>
        <taxon>Pseudomonadati</taxon>
        <taxon>Pseudomonadota</taxon>
        <taxon>Gammaproteobacteria</taxon>
        <taxon>Enterobacterales</taxon>
        <taxon>Morganellaceae</taxon>
        <taxon>Xenorhabdus</taxon>
    </lineage>
</organism>
<dbReference type="AlphaFoldDB" id="A0A2D0KW24"/>
<keyword evidence="3" id="KW-0223">Dioxygenase</keyword>
<comment type="caution">
    <text evidence="7">The sequence shown here is derived from an EMBL/GenBank/DDBJ whole genome shotgun (WGS) entry which is preliminary data.</text>
</comment>
<accession>A0A2D0KW24</accession>
<dbReference type="PANTHER" id="PTHR43779">
    <property type="entry name" value="DIOXYGENASE RV0097-RELATED"/>
    <property type="match status" value="1"/>
</dbReference>
<sequence length="285" mass="32586">MTLGIKPIKKHYGAYVYCDDISKLSSRDYRKIKEYLSIFGLLIFNNQRMDDESLVNLAREIGNGKLEQPARKISLSDHRKHIAYLTNLNDKSGSPLGFSGSDTDYWHSDQEFRVNPASVSILYGVVTKCNGGNTSFASTSIDYLGFSTDEVSVLNKLWSTRQPAASHDNAPHITVAHPVIIKNEKTEREYIYVSENTIEFIDNSEKLPQSGKIKQTVLERILSAENIYSHIWSEGDLILYDNSQLLHRRECFNGDRFIKALKIYPDECYQPKIPGRKIEENSYVY</sequence>
<evidence type="ECO:0000256" key="3">
    <source>
        <dbReference type="ARBA" id="ARBA00022964"/>
    </source>
</evidence>
<name>A0A2D0KW24_9GAMM</name>
<evidence type="ECO:0000256" key="1">
    <source>
        <dbReference type="ARBA" id="ARBA00005896"/>
    </source>
</evidence>
<evidence type="ECO:0000259" key="6">
    <source>
        <dbReference type="Pfam" id="PF02668"/>
    </source>
</evidence>
<dbReference type="Gene3D" id="3.60.130.10">
    <property type="entry name" value="Clavaminate synthase-like"/>
    <property type="match status" value="1"/>
</dbReference>
<evidence type="ECO:0000313" key="8">
    <source>
        <dbReference type="Proteomes" id="UP000222366"/>
    </source>
</evidence>
<comment type="similarity">
    <text evidence="1">Belongs to the TfdA dioxygenase family.</text>
</comment>
<dbReference type="GO" id="GO:0016706">
    <property type="term" value="F:2-oxoglutarate-dependent dioxygenase activity"/>
    <property type="evidence" value="ECO:0007669"/>
    <property type="project" value="UniProtKB-ARBA"/>
</dbReference>
<proteinExistence type="inferred from homology"/>
<keyword evidence="5" id="KW-0408">Iron</keyword>
<dbReference type="Pfam" id="PF02668">
    <property type="entry name" value="TauD"/>
    <property type="match status" value="1"/>
</dbReference>
<evidence type="ECO:0000313" key="7">
    <source>
        <dbReference type="EMBL" id="PHM67624.1"/>
    </source>
</evidence>
<keyword evidence="4" id="KW-0560">Oxidoreductase</keyword>
<gene>
    <name evidence="7" type="ORF">Xsto_00187</name>
</gene>
<dbReference type="InterPro" id="IPR003819">
    <property type="entry name" value="TauD/TfdA-like"/>
</dbReference>
<dbReference type="InterPro" id="IPR042098">
    <property type="entry name" value="TauD-like_sf"/>
</dbReference>
<reference evidence="7 8" key="1">
    <citation type="journal article" date="2017" name="Nat. Microbiol.">
        <title>Natural product diversity associated with the nematode symbionts Photorhabdus and Xenorhabdus.</title>
        <authorList>
            <person name="Tobias N.J."/>
            <person name="Wolff H."/>
            <person name="Djahanschiri B."/>
            <person name="Grundmann F."/>
            <person name="Kronenwerth M."/>
            <person name="Shi Y.M."/>
            <person name="Simonyi S."/>
            <person name="Grun P."/>
            <person name="Shapiro-Ilan D."/>
            <person name="Pidot S.J."/>
            <person name="Stinear T.P."/>
            <person name="Ebersberger I."/>
            <person name="Bode H.B."/>
        </authorList>
    </citation>
    <scope>NUCLEOTIDE SEQUENCE [LARGE SCALE GENOMIC DNA]</scope>
    <source>
        <strain evidence="7 8">DSM 17904</strain>
    </source>
</reference>
<feature type="domain" description="TauD/TfdA-like" evidence="6">
    <location>
        <begin position="6"/>
        <end position="256"/>
    </location>
</feature>
<evidence type="ECO:0000256" key="2">
    <source>
        <dbReference type="ARBA" id="ARBA00022723"/>
    </source>
</evidence>
<dbReference type="RefSeq" id="WP_099111637.1">
    <property type="nucleotide sequence ID" value="NZ_CAWNRH010000093.1"/>
</dbReference>
<keyword evidence="2" id="KW-0479">Metal-binding</keyword>
<dbReference type="PANTHER" id="PTHR43779:SF3">
    <property type="entry name" value="(3R)-3-[(CARBOXYMETHYL)AMINO]FATTY ACID OXYGENASE_DECARBOXYLASE"/>
    <property type="match status" value="1"/>
</dbReference>
<dbReference type="GO" id="GO:0046872">
    <property type="term" value="F:metal ion binding"/>
    <property type="evidence" value="ECO:0007669"/>
    <property type="project" value="UniProtKB-KW"/>
</dbReference>
<keyword evidence="8" id="KW-1185">Reference proteome</keyword>